<dbReference type="GO" id="GO:0005506">
    <property type="term" value="F:iron ion binding"/>
    <property type="evidence" value="ECO:0007669"/>
    <property type="project" value="InterPro"/>
</dbReference>
<protein>
    <submittedName>
        <fullName evidence="10">CLUMA_CG016420, isoform A</fullName>
    </submittedName>
</protein>
<evidence type="ECO:0000256" key="5">
    <source>
        <dbReference type="ARBA" id="ARBA00023002"/>
    </source>
</evidence>
<dbReference type="InterPro" id="IPR036396">
    <property type="entry name" value="Cyt_P450_sf"/>
</dbReference>
<dbReference type="PRINTS" id="PR00385">
    <property type="entry name" value="P450"/>
</dbReference>
<dbReference type="InterPro" id="IPR001128">
    <property type="entry name" value="Cyt_P450"/>
</dbReference>
<dbReference type="InterPro" id="IPR050479">
    <property type="entry name" value="CYP11_CYP27_families"/>
</dbReference>
<evidence type="ECO:0000256" key="8">
    <source>
        <dbReference type="PIRSR" id="PIRSR602401-1"/>
    </source>
</evidence>
<keyword evidence="5 9" id="KW-0560">Oxidoreductase</keyword>
<dbReference type="GO" id="GO:0020037">
    <property type="term" value="F:heme binding"/>
    <property type="evidence" value="ECO:0007669"/>
    <property type="project" value="InterPro"/>
</dbReference>
<dbReference type="EMBL" id="CVRI01000059">
    <property type="protein sequence ID" value="CRL03628.1"/>
    <property type="molecule type" value="Genomic_DNA"/>
</dbReference>
<comment type="cofactor">
    <cofactor evidence="1 8">
        <name>heme</name>
        <dbReference type="ChEBI" id="CHEBI:30413"/>
    </cofactor>
</comment>
<reference evidence="10 11" key="1">
    <citation type="submission" date="2015-04" db="EMBL/GenBank/DDBJ databases">
        <authorList>
            <person name="Syromyatnikov M.Y."/>
            <person name="Popov V.N."/>
        </authorList>
    </citation>
    <scope>NUCLEOTIDE SEQUENCE [LARGE SCALE GENOMIC DNA]</scope>
</reference>
<accession>A0A1J1IVM1</accession>
<dbReference type="InterPro" id="IPR017972">
    <property type="entry name" value="Cyt_P450_CS"/>
</dbReference>
<keyword evidence="4 8" id="KW-0479">Metal-binding</keyword>
<proteinExistence type="inferred from homology"/>
<evidence type="ECO:0000256" key="1">
    <source>
        <dbReference type="ARBA" id="ARBA00001971"/>
    </source>
</evidence>
<evidence type="ECO:0000256" key="9">
    <source>
        <dbReference type="RuleBase" id="RU000461"/>
    </source>
</evidence>
<dbReference type="GO" id="GO:0016705">
    <property type="term" value="F:oxidoreductase activity, acting on paired donors, with incorporation or reduction of molecular oxygen"/>
    <property type="evidence" value="ECO:0007669"/>
    <property type="project" value="InterPro"/>
</dbReference>
<evidence type="ECO:0000256" key="4">
    <source>
        <dbReference type="ARBA" id="ARBA00022723"/>
    </source>
</evidence>
<dbReference type="PANTHER" id="PTHR24279">
    <property type="entry name" value="CYTOCHROME P450"/>
    <property type="match status" value="1"/>
</dbReference>
<feature type="binding site" description="axial binding residue" evidence="8">
    <location>
        <position position="458"/>
    </location>
    <ligand>
        <name>heme</name>
        <dbReference type="ChEBI" id="CHEBI:30413"/>
    </ligand>
    <ligandPart>
        <name>Fe</name>
        <dbReference type="ChEBI" id="CHEBI:18248"/>
    </ligandPart>
</feature>
<keyword evidence="7 9" id="KW-0503">Monooxygenase</keyword>
<evidence type="ECO:0000313" key="10">
    <source>
        <dbReference type="EMBL" id="CRL03628.1"/>
    </source>
</evidence>
<evidence type="ECO:0000256" key="3">
    <source>
        <dbReference type="ARBA" id="ARBA00022617"/>
    </source>
</evidence>
<dbReference type="SUPFAM" id="SSF48264">
    <property type="entry name" value="Cytochrome P450"/>
    <property type="match status" value="1"/>
</dbReference>
<name>A0A1J1IVM1_9DIPT</name>
<dbReference type="PRINTS" id="PR00463">
    <property type="entry name" value="EP450I"/>
</dbReference>
<evidence type="ECO:0000313" key="11">
    <source>
        <dbReference type="Proteomes" id="UP000183832"/>
    </source>
</evidence>
<dbReference type="AlphaFoldDB" id="A0A1J1IVM1"/>
<dbReference type="PANTHER" id="PTHR24279:SF120">
    <property type="entry name" value="CYTOCHROME P450"/>
    <property type="match status" value="1"/>
</dbReference>
<evidence type="ECO:0000256" key="7">
    <source>
        <dbReference type="ARBA" id="ARBA00023033"/>
    </source>
</evidence>
<dbReference type="STRING" id="568069.A0A1J1IVM1"/>
<dbReference type="Pfam" id="PF00067">
    <property type="entry name" value="p450"/>
    <property type="match status" value="1"/>
</dbReference>
<keyword evidence="11" id="KW-1185">Reference proteome</keyword>
<dbReference type="OrthoDB" id="3945418at2759"/>
<dbReference type="InterPro" id="IPR002401">
    <property type="entry name" value="Cyt_P450_E_grp-I"/>
</dbReference>
<dbReference type="PROSITE" id="PS00086">
    <property type="entry name" value="CYTOCHROME_P450"/>
    <property type="match status" value="1"/>
</dbReference>
<dbReference type="CDD" id="cd11054">
    <property type="entry name" value="CYP24A1-like"/>
    <property type="match status" value="1"/>
</dbReference>
<gene>
    <name evidence="10" type="ORF">CLUMA_CG016420</name>
</gene>
<evidence type="ECO:0000256" key="6">
    <source>
        <dbReference type="ARBA" id="ARBA00023004"/>
    </source>
</evidence>
<dbReference type="GO" id="GO:0004497">
    <property type="term" value="F:monooxygenase activity"/>
    <property type="evidence" value="ECO:0007669"/>
    <property type="project" value="UniProtKB-KW"/>
</dbReference>
<dbReference type="FunFam" id="1.10.630.10:FF:000006">
    <property type="entry name" value="Cytochrome P450 302a1, mitochondrial"/>
    <property type="match status" value="1"/>
</dbReference>
<organism evidence="10 11">
    <name type="scientific">Clunio marinus</name>
    <dbReference type="NCBI Taxonomy" id="568069"/>
    <lineage>
        <taxon>Eukaryota</taxon>
        <taxon>Metazoa</taxon>
        <taxon>Ecdysozoa</taxon>
        <taxon>Arthropoda</taxon>
        <taxon>Hexapoda</taxon>
        <taxon>Insecta</taxon>
        <taxon>Pterygota</taxon>
        <taxon>Neoptera</taxon>
        <taxon>Endopterygota</taxon>
        <taxon>Diptera</taxon>
        <taxon>Nematocera</taxon>
        <taxon>Chironomoidea</taxon>
        <taxon>Chironomidae</taxon>
        <taxon>Clunio</taxon>
    </lineage>
</organism>
<evidence type="ECO:0000256" key="2">
    <source>
        <dbReference type="ARBA" id="ARBA00010617"/>
    </source>
</evidence>
<dbReference type="Gene3D" id="1.10.630.10">
    <property type="entry name" value="Cytochrome P450"/>
    <property type="match status" value="1"/>
</dbReference>
<keyword evidence="3 8" id="KW-0349">Heme</keyword>
<sequence>MLISNKISRFNNLLSVKYQHFKVFSTQVSFEDAKSFNEIPGPKNAFQFMQLLLPGGKYYKISPSELIKQWRNSYGTIATLPGFFGVPSLVITYLPDDIEKVFRTEGKFPNRRPLESILYFRKHERPDLYPAGAGLIVTQGQEWYDFRTKVQQIMMQPRATKVYIPGIDGVACDFIKKIREIRDENNETPADFWETLTLWALESIGIIALDTRLGAMDNPEATKITELIKIIFENINKYDFEPSIWRYYKMPGFKRAMKTYEETRNELRKYIDQAIERLEKNPTADDHEMGILEKLIKIDRNIGVTMAEDMLFAGVDTTSSAISAVMYNLAKNPEKQEILRKEVFSILPDKNSKLSASSFNNAPYLRAVMKESQRMHPITNGNVRQLDVDIVLQGYRIPKGTDILVTSNMLALNEEHFERAGEFIPERWLKNNTEKGCPNAKDSHPFTYLPFGFGSRMCIGRRFAELEIEVLTTRLLREFKIEWHQPDLKYKLVTINIPETPLKYKMIDI</sequence>
<keyword evidence="6 8" id="KW-0408">Iron</keyword>
<comment type="similarity">
    <text evidence="2 9">Belongs to the cytochrome P450 family.</text>
</comment>
<dbReference type="Proteomes" id="UP000183832">
    <property type="component" value="Unassembled WGS sequence"/>
</dbReference>